<reference evidence="1" key="1">
    <citation type="submission" date="2021-06" db="EMBL/GenBank/DDBJ databases">
        <authorList>
            <person name="Kallberg Y."/>
            <person name="Tangrot J."/>
            <person name="Rosling A."/>
        </authorList>
    </citation>
    <scope>NUCLEOTIDE SEQUENCE</scope>
    <source>
        <strain evidence="1">MA453B</strain>
    </source>
</reference>
<accession>A0A9N9NKY2</accession>
<gene>
    <name evidence="1" type="ORF">DERYTH_LOCUS15830</name>
</gene>
<name>A0A9N9NKY2_9GLOM</name>
<proteinExistence type="predicted"/>
<comment type="caution">
    <text evidence="1">The sequence shown here is derived from an EMBL/GenBank/DDBJ whole genome shotgun (WGS) entry which is preliminary data.</text>
</comment>
<evidence type="ECO:0000313" key="1">
    <source>
        <dbReference type="EMBL" id="CAG8738977.1"/>
    </source>
</evidence>
<evidence type="ECO:0000313" key="2">
    <source>
        <dbReference type="Proteomes" id="UP000789405"/>
    </source>
</evidence>
<dbReference type="Proteomes" id="UP000789405">
    <property type="component" value="Unassembled WGS sequence"/>
</dbReference>
<sequence length="54" mass="6100">MCIIATIISTMKNITSIIPFAIKESTYFCQASVSFAFPLNNVIKTKVRFAKRQN</sequence>
<dbReference type="EMBL" id="CAJVPY010013172">
    <property type="protein sequence ID" value="CAG8738977.1"/>
    <property type="molecule type" value="Genomic_DNA"/>
</dbReference>
<keyword evidence="2" id="KW-1185">Reference proteome</keyword>
<protein>
    <submittedName>
        <fullName evidence="1">13307_t:CDS:1</fullName>
    </submittedName>
</protein>
<dbReference type="AlphaFoldDB" id="A0A9N9NKY2"/>
<organism evidence="1 2">
    <name type="scientific">Dentiscutata erythropus</name>
    <dbReference type="NCBI Taxonomy" id="1348616"/>
    <lineage>
        <taxon>Eukaryota</taxon>
        <taxon>Fungi</taxon>
        <taxon>Fungi incertae sedis</taxon>
        <taxon>Mucoromycota</taxon>
        <taxon>Glomeromycotina</taxon>
        <taxon>Glomeromycetes</taxon>
        <taxon>Diversisporales</taxon>
        <taxon>Gigasporaceae</taxon>
        <taxon>Dentiscutata</taxon>
    </lineage>
</organism>